<proteinExistence type="predicted"/>
<organism evidence="1 2">
    <name type="scientific">Gymnopilus dilepis</name>
    <dbReference type="NCBI Taxonomy" id="231916"/>
    <lineage>
        <taxon>Eukaryota</taxon>
        <taxon>Fungi</taxon>
        <taxon>Dikarya</taxon>
        <taxon>Basidiomycota</taxon>
        <taxon>Agaricomycotina</taxon>
        <taxon>Agaricomycetes</taxon>
        <taxon>Agaricomycetidae</taxon>
        <taxon>Agaricales</taxon>
        <taxon>Agaricineae</taxon>
        <taxon>Hymenogastraceae</taxon>
        <taxon>Gymnopilus</taxon>
    </lineage>
</organism>
<name>A0A409Y5F7_9AGAR</name>
<dbReference type="Proteomes" id="UP000284706">
    <property type="component" value="Unassembled WGS sequence"/>
</dbReference>
<dbReference type="EMBL" id="NHYE01001141">
    <property type="protein sequence ID" value="PPQ98198.1"/>
    <property type="molecule type" value="Genomic_DNA"/>
</dbReference>
<dbReference type="InParanoid" id="A0A409Y5F7"/>
<protein>
    <submittedName>
        <fullName evidence="1">Uncharacterized protein</fullName>
    </submittedName>
</protein>
<reference evidence="1 2" key="1">
    <citation type="journal article" date="2018" name="Evol. Lett.">
        <title>Horizontal gene cluster transfer increased hallucinogenic mushroom diversity.</title>
        <authorList>
            <person name="Reynolds H.T."/>
            <person name="Vijayakumar V."/>
            <person name="Gluck-Thaler E."/>
            <person name="Korotkin H.B."/>
            <person name="Matheny P.B."/>
            <person name="Slot J.C."/>
        </authorList>
    </citation>
    <scope>NUCLEOTIDE SEQUENCE [LARGE SCALE GENOMIC DNA]</scope>
    <source>
        <strain evidence="1 2">SRW20</strain>
    </source>
</reference>
<evidence type="ECO:0000313" key="1">
    <source>
        <dbReference type="EMBL" id="PPQ98198.1"/>
    </source>
</evidence>
<sequence length="68" mass="7474">MVQEIAVETSGNSGPEARYATVPALQRAAEVSSERNIRKGYVDALRQVRPIRKAFETEEPGDNSLENA</sequence>
<gene>
    <name evidence="1" type="ORF">CVT26_003243</name>
</gene>
<accession>A0A409Y5F7</accession>
<evidence type="ECO:0000313" key="2">
    <source>
        <dbReference type="Proteomes" id="UP000284706"/>
    </source>
</evidence>
<keyword evidence="2" id="KW-1185">Reference proteome</keyword>
<comment type="caution">
    <text evidence="1">The sequence shown here is derived from an EMBL/GenBank/DDBJ whole genome shotgun (WGS) entry which is preliminary data.</text>
</comment>
<dbReference type="AlphaFoldDB" id="A0A409Y5F7"/>